<dbReference type="InterPro" id="IPR011990">
    <property type="entry name" value="TPR-like_helical_dom_sf"/>
</dbReference>
<protein>
    <recommendedName>
        <fullName evidence="4">Sel1 repeat family protein</fullName>
    </recommendedName>
</protein>
<gene>
    <name evidence="2" type="ORF">CAL24_01595</name>
</gene>
<dbReference type="EMBL" id="NEVT01000002">
    <property type="protein sequence ID" value="OZI82596.1"/>
    <property type="molecule type" value="Genomic_DNA"/>
</dbReference>
<keyword evidence="1" id="KW-0732">Signal</keyword>
<evidence type="ECO:0000256" key="1">
    <source>
        <dbReference type="SAM" id="SignalP"/>
    </source>
</evidence>
<comment type="caution">
    <text evidence="2">The sequence shown here is derived from an EMBL/GenBank/DDBJ whole genome shotgun (WGS) entry which is preliminary data.</text>
</comment>
<keyword evidence="3" id="KW-1185">Reference proteome</keyword>
<proteinExistence type="predicted"/>
<evidence type="ECO:0000313" key="3">
    <source>
        <dbReference type="Proteomes" id="UP000215633"/>
    </source>
</evidence>
<dbReference type="Proteomes" id="UP000215633">
    <property type="component" value="Unassembled WGS sequence"/>
</dbReference>
<dbReference type="Gene3D" id="1.25.40.10">
    <property type="entry name" value="Tetratricopeptide repeat domain"/>
    <property type="match status" value="1"/>
</dbReference>
<feature type="chain" id="PRO_5012740555" description="Sel1 repeat family protein" evidence="1">
    <location>
        <begin position="38"/>
        <end position="143"/>
    </location>
</feature>
<evidence type="ECO:0000313" key="2">
    <source>
        <dbReference type="EMBL" id="OZI82596.1"/>
    </source>
</evidence>
<evidence type="ECO:0008006" key="4">
    <source>
        <dbReference type="Google" id="ProtNLM"/>
    </source>
</evidence>
<dbReference type="RefSeq" id="WP_141218035.1">
    <property type="nucleotide sequence ID" value="NZ_NEVT01000002.1"/>
</dbReference>
<feature type="signal peptide" evidence="1">
    <location>
        <begin position="1"/>
        <end position="37"/>
    </location>
</feature>
<organism evidence="2 3">
    <name type="scientific">Bordetella genomosp. 2</name>
    <dbReference type="NCBI Taxonomy" id="1983456"/>
    <lineage>
        <taxon>Bacteria</taxon>
        <taxon>Pseudomonadati</taxon>
        <taxon>Pseudomonadota</taxon>
        <taxon>Betaproteobacteria</taxon>
        <taxon>Burkholderiales</taxon>
        <taxon>Alcaligenaceae</taxon>
        <taxon>Bordetella</taxon>
    </lineage>
</organism>
<dbReference type="AlphaFoldDB" id="A0A261W8A5"/>
<accession>A0A261W8A5</accession>
<name>A0A261W8A5_9BORD</name>
<sequence>MTHESRQPGAASRHCSRLAPWLAACALCLPSVPSTQAAGAPEVTPEQTYQLALEARTVRDYAAMLALLRQAGEAGELAAQEMLGSVLLAGPALYGDAVPADPCEAASWTRRAAARGSAVGRHQREVLNGLRDLPGGSAGCALQ</sequence>
<reference evidence="3" key="1">
    <citation type="submission" date="2017-05" db="EMBL/GenBank/DDBJ databases">
        <title>Complete and WGS of Bordetella genogroups.</title>
        <authorList>
            <person name="Spilker T."/>
            <person name="Lipuma J."/>
        </authorList>
    </citation>
    <scope>NUCLEOTIDE SEQUENCE [LARGE SCALE GENOMIC DNA]</scope>
    <source>
        <strain evidence="3">AU8256</strain>
    </source>
</reference>